<dbReference type="AlphaFoldDB" id="A0A2I0IJB4"/>
<dbReference type="Pfam" id="PF23282">
    <property type="entry name" value="WHD_ROQ1"/>
    <property type="match status" value="1"/>
</dbReference>
<evidence type="ECO:0000259" key="4">
    <source>
        <dbReference type="Pfam" id="PF23282"/>
    </source>
</evidence>
<dbReference type="PANTHER" id="PTHR11017:SF570">
    <property type="entry name" value="DISEASE RESISTANCE PROTEIN (TIR-NBS CLASS)-RELATED"/>
    <property type="match status" value="1"/>
</dbReference>
<dbReference type="Gene3D" id="1.10.8.430">
    <property type="entry name" value="Helical domain of apoptotic protease-activating factors"/>
    <property type="match status" value="1"/>
</dbReference>
<protein>
    <submittedName>
        <fullName evidence="5">Uncharacterized protein</fullName>
    </submittedName>
</protein>
<reference evidence="5 6" key="1">
    <citation type="submission" date="2017-11" db="EMBL/GenBank/DDBJ databases">
        <title>De-novo sequencing of pomegranate (Punica granatum L.) genome.</title>
        <authorList>
            <person name="Akparov Z."/>
            <person name="Amiraslanov A."/>
            <person name="Hajiyeva S."/>
            <person name="Abbasov M."/>
            <person name="Kaur K."/>
            <person name="Hamwieh A."/>
            <person name="Solovyev V."/>
            <person name="Salamov A."/>
            <person name="Braich B."/>
            <person name="Kosarev P."/>
            <person name="Mahmoud A."/>
            <person name="Hajiyev E."/>
            <person name="Babayeva S."/>
            <person name="Izzatullayeva V."/>
            <person name="Mammadov A."/>
            <person name="Mammadov A."/>
            <person name="Sharifova S."/>
            <person name="Ojaghi J."/>
            <person name="Eynullazada K."/>
            <person name="Bayramov B."/>
            <person name="Abdulazimova A."/>
            <person name="Shahmuradov I."/>
        </authorList>
    </citation>
    <scope>NUCLEOTIDE SEQUENCE [LARGE SCALE GENOMIC DNA]</scope>
    <source>
        <strain evidence="6">cv. AG2017</strain>
        <tissue evidence="5">Leaf</tissue>
    </source>
</reference>
<organism evidence="5 6">
    <name type="scientific">Punica granatum</name>
    <name type="common">Pomegranate</name>
    <dbReference type="NCBI Taxonomy" id="22663"/>
    <lineage>
        <taxon>Eukaryota</taxon>
        <taxon>Viridiplantae</taxon>
        <taxon>Streptophyta</taxon>
        <taxon>Embryophyta</taxon>
        <taxon>Tracheophyta</taxon>
        <taxon>Spermatophyta</taxon>
        <taxon>Magnoliopsida</taxon>
        <taxon>eudicotyledons</taxon>
        <taxon>Gunneridae</taxon>
        <taxon>Pentapetalae</taxon>
        <taxon>rosids</taxon>
        <taxon>malvids</taxon>
        <taxon>Myrtales</taxon>
        <taxon>Lythraceae</taxon>
        <taxon>Punica</taxon>
    </lineage>
</organism>
<keyword evidence="1" id="KW-0433">Leucine-rich repeat</keyword>
<evidence type="ECO:0000259" key="3">
    <source>
        <dbReference type="Pfam" id="PF00931"/>
    </source>
</evidence>
<dbReference type="GO" id="GO:0006952">
    <property type="term" value="P:defense response"/>
    <property type="evidence" value="ECO:0007669"/>
    <property type="project" value="InterPro"/>
</dbReference>
<dbReference type="Proteomes" id="UP000233551">
    <property type="component" value="Unassembled WGS sequence"/>
</dbReference>
<dbReference type="InterPro" id="IPR036388">
    <property type="entry name" value="WH-like_DNA-bd_sf"/>
</dbReference>
<dbReference type="SUPFAM" id="SSF46785">
    <property type="entry name" value="Winged helix' DNA-binding domain"/>
    <property type="match status" value="1"/>
</dbReference>
<gene>
    <name evidence="5" type="ORF">CRG98_035536</name>
</gene>
<keyword evidence="6" id="KW-1185">Reference proteome</keyword>
<evidence type="ECO:0000256" key="1">
    <source>
        <dbReference type="ARBA" id="ARBA00022614"/>
    </source>
</evidence>
<dbReference type="InterPro" id="IPR027417">
    <property type="entry name" value="P-loop_NTPase"/>
</dbReference>
<comment type="caution">
    <text evidence="5">The sequence shown here is derived from an EMBL/GenBank/DDBJ whole genome shotgun (WGS) entry which is preliminary data.</text>
</comment>
<dbReference type="Pfam" id="PF00931">
    <property type="entry name" value="NB-ARC"/>
    <property type="match status" value="1"/>
</dbReference>
<dbReference type="SUPFAM" id="SSF52540">
    <property type="entry name" value="P-loop containing nucleoside triphosphate hydrolases"/>
    <property type="match status" value="1"/>
</dbReference>
<dbReference type="InterPro" id="IPR002182">
    <property type="entry name" value="NB-ARC"/>
</dbReference>
<dbReference type="InterPro" id="IPR044974">
    <property type="entry name" value="Disease_R_plants"/>
</dbReference>
<evidence type="ECO:0000313" key="5">
    <source>
        <dbReference type="EMBL" id="PKI44074.1"/>
    </source>
</evidence>
<dbReference type="Gene3D" id="3.40.50.300">
    <property type="entry name" value="P-loop containing nucleotide triphosphate hydrolases"/>
    <property type="match status" value="1"/>
</dbReference>
<feature type="domain" description="Disease resistance protein Roq1-like winged-helix" evidence="4">
    <location>
        <begin position="242"/>
        <end position="307"/>
    </location>
</feature>
<name>A0A2I0IJB4_PUNGR</name>
<dbReference type="STRING" id="22663.A0A2I0IJB4"/>
<accession>A0A2I0IJB4</accession>
<dbReference type="EMBL" id="PGOL01002951">
    <property type="protein sequence ID" value="PKI44074.1"/>
    <property type="molecule type" value="Genomic_DNA"/>
</dbReference>
<dbReference type="InterPro" id="IPR036390">
    <property type="entry name" value="WH_DNA-bd_sf"/>
</dbReference>
<evidence type="ECO:0000256" key="2">
    <source>
        <dbReference type="ARBA" id="ARBA00022737"/>
    </source>
</evidence>
<proteinExistence type="predicted"/>
<dbReference type="GO" id="GO:0043531">
    <property type="term" value="F:ADP binding"/>
    <property type="evidence" value="ECO:0007669"/>
    <property type="project" value="InterPro"/>
</dbReference>
<sequence>MDDHVDATRKLLHIGSADVRFVVIHGSGGVGKTTLAKVIFNQLCDSRDSFHHCCFLGNVRETAKRNGLVHLQNMLLREFNPRMREISDIDSGIKTIKDSVMNKKVLIILDDLDEHEQIENLAGDPTWFGLGSRIIVTTRNRSCILGRPGVLVYCMSVMSFGHALQLFSKHAFKMDSPPIECLQISKEVVAACGRLPLALEVMGSYLHHVDKDQWKSKIDVIASHNDVQKKLMISFEALDPRTKEIFLDIVCFFVDRETMNAKYMWEACDFQPEEGVERLKSMSLIKISEKSTFWMHDLIRDLGREIIIQENLKCPERRSRLWSTKQVKHVLLKEKSLRFLELHRVQLTGDFEYALQDLKWFSWSSHRSATREEEYLEVTNLVLQDIVVLNLSISNITDDWFWGPNKIKICYEFYKPGSRLGKSKPNALPKLI</sequence>
<dbReference type="PRINTS" id="PR00364">
    <property type="entry name" value="DISEASERSIST"/>
</dbReference>
<dbReference type="InterPro" id="IPR058192">
    <property type="entry name" value="WHD_ROQ1-like"/>
</dbReference>
<dbReference type="PANTHER" id="PTHR11017">
    <property type="entry name" value="LEUCINE-RICH REPEAT-CONTAINING PROTEIN"/>
    <property type="match status" value="1"/>
</dbReference>
<evidence type="ECO:0000313" key="6">
    <source>
        <dbReference type="Proteomes" id="UP000233551"/>
    </source>
</evidence>
<dbReference type="Gene3D" id="1.10.10.10">
    <property type="entry name" value="Winged helix-like DNA-binding domain superfamily/Winged helix DNA-binding domain"/>
    <property type="match status" value="1"/>
</dbReference>
<feature type="domain" description="NB-ARC" evidence="3">
    <location>
        <begin position="3"/>
        <end position="175"/>
    </location>
</feature>
<keyword evidence="2" id="KW-0677">Repeat</keyword>
<dbReference type="InterPro" id="IPR042197">
    <property type="entry name" value="Apaf_helical"/>
</dbReference>